<feature type="transmembrane region" description="Helical" evidence="2">
    <location>
        <begin position="47"/>
        <end position="68"/>
    </location>
</feature>
<gene>
    <name evidence="3" type="ORF">RM780_19860</name>
</gene>
<feature type="region of interest" description="Disordered" evidence="1">
    <location>
        <begin position="205"/>
        <end position="225"/>
    </location>
</feature>
<feature type="transmembrane region" description="Helical" evidence="2">
    <location>
        <begin position="175"/>
        <end position="195"/>
    </location>
</feature>
<name>A0ABU2LC94_9ACTN</name>
<evidence type="ECO:0000313" key="3">
    <source>
        <dbReference type="EMBL" id="MDT0309201.1"/>
    </source>
</evidence>
<dbReference type="RefSeq" id="WP_311632155.1">
    <property type="nucleotide sequence ID" value="NZ_JAVREN010000032.1"/>
</dbReference>
<feature type="transmembrane region" description="Helical" evidence="2">
    <location>
        <begin position="122"/>
        <end position="140"/>
    </location>
</feature>
<dbReference type="Proteomes" id="UP001183388">
    <property type="component" value="Unassembled WGS sequence"/>
</dbReference>
<keyword evidence="4" id="KW-1185">Reference proteome</keyword>
<keyword evidence="2" id="KW-1133">Transmembrane helix</keyword>
<feature type="transmembrane region" description="Helical" evidence="2">
    <location>
        <begin position="96"/>
        <end position="115"/>
    </location>
</feature>
<evidence type="ECO:0000313" key="4">
    <source>
        <dbReference type="Proteomes" id="UP001183388"/>
    </source>
</evidence>
<sequence>MTVPQPAPDHRAADSTAGHDPWAAPPLTPAEEGPTPRPWGREIRDGLLALAVAAAPTALAVGLLWLWLAPRVPLVSDGQAVLLANSEGQQAIGADGTFLLLGLGAGALAGVAVFLLRRAGGLGTVLGLAAGALLGSWLAWRLGVWLGPTDDVAAHAREAGEGEIFDGPLDLGARGVLLGLPFAAVAAHLICVALFGPREPRPVPPAALPWGQAPAANEPGGPPPA</sequence>
<protein>
    <submittedName>
        <fullName evidence="3">ABC transporter permease</fullName>
    </submittedName>
</protein>
<keyword evidence="2" id="KW-0812">Transmembrane</keyword>
<evidence type="ECO:0000256" key="1">
    <source>
        <dbReference type="SAM" id="MobiDB-lite"/>
    </source>
</evidence>
<dbReference type="EMBL" id="JAVREN010000032">
    <property type="protein sequence ID" value="MDT0309201.1"/>
    <property type="molecule type" value="Genomic_DNA"/>
</dbReference>
<proteinExistence type="predicted"/>
<reference evidence="4" key="1">
    <citation type="submission" date="2023-07" db="EMBL/GenBank/DDBJ databases">
        <title>30 novel species of actinomycetes from the DSMZ collection.</title>
        <authorList>
            <person name="Nouioui I."/>
        </authorList>
    </citation>
    <scope>NUCLEOTIDE SEQUENCE [LARGE SCALE GENOMIC DNA]</scope>
    <source>
        <strain evidence="4">DSM 44917</strain>
    </source>
</reference>
<accession>A0ABU2LC94</accession>
<feature type="region of interest" description="Disordered" evidence="1">
    <location>
        <begin position="1"/>
        <end position="38"/>
    </location>
</feature>
<organism evidence="3 4">
    <name type="scientific">Streptomyces boetiae</name>
    <dbReference type="NCBI Taxonomy" id="3075541"/>
    <lineage>
        <taxon>Bacteria</taxon>
        <taxon>Bacillati</taxon>
        <taxon>Actinomycetota</taxon>
        <taxon>Actinomycetes</taxon>
        <taxon>Kitasatosporales</taxon>
        <taxon>Streptomycetaceae</taxon>
        <taxon>Streptomyces</taxon>
    </lineage>
</organism>
<keyword evidence="2" id="KW-0472">Membrane</keyword>
<comment type="caution">
    <text evidence="3">The sequence shown here is derived from an EMBL/GenBank/DDBJ whole genome shotgun (WGS) entry which is preliminary data.</text>
</comment>
<evidence type="ECO:0000256" key="2">
    <source>
        <dbReference type="SAM" id="Phobius"/>
    </source>
</evidence>